<gene>
    <name evidence="4" type="ORF">DW723_06660</name>
</gene>
<name>A0A414KH12_9FIRM</name>
<dbReference type="Gene3D" id="2.60.40.1080">
    <property type="match status" value="2"/>
</dbReference>
<dbReference type="SUPFAM" id="SSF49373">
    <property type="entry name" value="Invasin/intimin cell-adhesion fragments"/>
    <property type="match status" value="2"/>
</dbReference>
<evidence type="ECO:0000313" key="5">
    <source>
        <dbReference type="Proteomes" id="UP000283928"/>
    </source>
</evidence>
<evidence type="ECO:0000313" key="4">
    <source>
        <dbReference type="EMBL" id="RHE75970.1"/>
    </source>
</evidence>
<proteinExistence type="predicted"/>
<organism evidence="4 5">
    <name type="scientific">Blautia obeum</name>
    <dbReference type="NCBI Taxonomy" id="40520"/>
    <lineage>
        <taxon>Bacteria</taxon>
        <taxon>Bacillati</taxon>
        <taxon>Bacillota</taxon>
        <taxon>Clostridia</taxon>
        <taxon>Lachnospirales</taxon>
        <taxon>Lachnospiraceae</taxon>
        <taxon>Blautia</taxon>
    </lineage>
</organism>
<feature type="domain" description="BIG2" evidence="3">
    <location>
        <begin position="723"/>
        <end position="801"/>
    </location>
</feature>
<keyword evidence="2" id="KW-0732">Signal</keyword>
<evidence type="ECO:0000259" key="3">
    <source>
        <dbReference type="SMART" id="SM00635"/>
    </source>
</evidence>
<accession>A0A414KH12</accession>
<dbReference type="RefSeq" id="WP_151190102.1">
    <property type="nucleotide sequence ID" value="NZ_JAQEBC010000007.1"/>
</dbReference>
<dbReference type="Proteomes" id="UP000283928">
    <property type="component" value="Unassembled WGS sequence"/>
</dbReference>
<feature type="region of interest" description="Disordered" evidence="1">
    <location>
        <begin position="335"/>
        <end position="370"/>
    </location>
</feature>
<feature type="signal peptide" evidence="2">
    <location>
        <begin position="1"/>
        <end position="21"/>
    </location>
</feature>
<feature type="chain" id="PRO_5039582072" description="BIG2 domain-containing protein" evidence="2">
    <location>
        <begin position="22"/>
        <end position="803"/>
    </location>
</feature>
<evidence type="ECO:0000256" key="1">
    <source>
        <dbReference type="SAM" id="MobiDB-lite"/>
    </source>
</evidence>
<dbReference type="InterPro" id="IPR008964">
    <property type="entry name" value="Invasin/intimin_cell_adhesion"/>
</dbReference>
<protein>
    <recommendedName>
        <fullName evidence="3">BIG2 domain-containing protein</fullName>
    </recommendedName>
</protein>
<feature type="domain" description="BIG2" evidence="3">
    <location>
        <begin position="551"/>
        <end position="633"/>
    </location>
</feature>
<reference evidence="4 5" key="1">
    <citation type="submission" date="2018-08" db="EMBL/GenBank/DDBJ databases">
        <title>A genome reference for cultivated species of the human gut microbiota.</title>
        <authorList>
            <person name="Zou Y."/>
            <person name="Xue W."/>
            <person name="Luo G."/>
        </authorList>
    </citation>
    <scope>NUCLEOTIDE SEQUENCE [LARGE SCALE GENOMIC DNA]</scope>
    <source>
        <strain evidence="4 5">AM27-32LB</strain>
    </source>
</reference>
<evidence type="ECO:0000256" key="2">
    <source>
        <dbReference type="SAM" id="SignalP"/>
    </source>
</evidence>
<dbReference type="SMART" id="SM00635">
    <property type="entry name" value="BID_2"/>
    <property type="match status" value="3"/>
</dbReference>
<dbReference type="InterPro" id="IPR003343">
    <property type="entry name" value="Big_2"/>
</dbReference>
<sequence length="803" mass="86706">MKRNKIAMLLAMALTVTQSVAVPVAAEELTVEAGQEVEMAQDDADAEVAVEADEAASEDAEVNIQEDEFSVGDGEDAEIQEEAEETQNVDFTAGDESTEAVGEEESKYSLMYDFMDGHTGNGTMLPNSQMTISTSVYHSDEDGDETISEAYKLELKPMEDDWDYTGKVDVSVDDNNIVINSHGVTGAFGIYVTVSSDAFKTFTSKVYFEISEYVIMPENVTDADGNVLNPKVGEQIDIAKDMQPQLFRYEKDTKKLSPVTGDNYKIIIYRGTDEETGEPDNDYDTEGWKWIEVSGQELPILERITENGTSFALTALEKDEDGRWNYIARRDYQVDSLHDDGDDGDDGDNGDHGNNTPMLGPDALTDANGNKLNPQVGEVIDYAKKGVALYHYVNGNLTGVGDPETLKIETVYDKNDWSVQYTEGWDVPTMTRKTKNSTWIVFKALGKNPGSENWVQFDEKRYDFDATDKVHSHSWITKNVIKKATCTEAGSKVENCASCDATRTVTIPAKGHTVVKDAAVAPTVFADGKTEGSHCSVCGTVLEKQNTIAKVPGTIYLTASSLKMKTGQSTTAFKATGFSEGDYVTAVTSNKPRTVKVTNVNKNGTFKLTAGKKKGSAVVTVTLASKKTASFKVTVQKAAVKTTKITTTTKSLTLAKGATYKKLASSIAVTPVTSKEKVTYSSSNKKVATVSSKGVIKAKKAGTAKITVKSGSKKVVVTVKVTGVKTTKLSGVPATKKIAKGKSFKIKAAATPKNTDEKITFKSSNKKVATVTSKGVVKGLKKGTATITVQSGSKKMTCKVTVK</sequence>
<dbReference type="AlphaFoldDB" id="A0A414KH12"/>
<comment type="caution">
    <text evidence="4">The sequence shown here is derived from an EMBL/GenBank/DDBJ whole genome shotgun (WGS) entry which is preliminary data.</text>
</comment>
<feature type="domain" description="BIG2" evidence="3">
    <location>
        <begin position="641"/>
        <end position="720"/>
    </location>
</feature>
<dbReference type="Pfam" id="PF02368">
    <property type="entry name" value="Big_2"/>
    <property type="match status" value="2"/>
</dbReference>
<dbReference type="EMBL" id="QSKO01000007">
    <property type="protein sequence ID" value="RHE75970.1"/>
    <property type="molecule type" value="Genomic_DNA"/>
</dbReference>